<feature type="transmembrane region" description="Helical" evidence="6">
    <location>
        <begin position="233"/>
        <end position="254"/>
    </location>
</feature>
<feature type="transmembrane region" description="Helical" evidence="6">
    <location>
        <begin position="6"/>
        <end position="31"/>
    </location>
</feature>
<evidence type="ECO:0000256" key="3">
    <source>
        <dbReference type="ARBA" id="ARBA00022692"/>
    </source>
</evidence>
<dbReference type="AlphaFoldDB" id="A0A8X8XE67"/>
<gene>
    <name evidence="7" type="ORF">SASPL_129340</name>
</gene>
<evidence type="ECO:0000256" key="2">
    <source>
        <dbReference type="ARBA" id="ARBA00006840"/>
    </source>
</evidence>
<proteinExistence type="inferred from homology"/>
<evidence type="ECO:0000256" key="6">
    <source>
        <dbReference type="SAM" id="Phobius"/>
    </source>
</evidence>
<keyword evidence="4 6" id="KW-1133">Transmembrane helix</keyword>
<dbReference type="GO" id="GO:0016020">
    <property type="term" value="C:membrane"/>
    <property type="evidence" value="ECO:0007669"/>
    <property type="project" value="UniProtKB-SubCell"/>
</dbReference>
<dbReference type="Pfam" id="PF00335">
    <property type="entry name" value="Tetraspanin"/>
    <property type="match status" value="1"/>
</dbReference>
<evidence type="ECO:0000256" key="4">
    <source>
        <dbReference type="ARBA" id="ARBA00022989"/>
    </source>
</evidence>
<reference evidence="7" key="2">
    <citation type="submission" date="2020-08" db="EMBL/GenBank/DDBJ databases">
        <title>Plant Genome Project.</title>
        <authorList>
            <person name="Zhang R.-G."/>
        </authorList>
    </citation>
    <scope>NUCLEOTIDE SEQUENCE</scope>
    <source>
        <strain evidence="7">Huo1</strain>
        <tissue evidence="7">Leaf</tissue>
    </source>
</reference>
<evidence type="ECO:0008006" key="9">
    <source>
        <dbReference type="Google" id="ProtNLM"/>
    </source>
</evidence>
<feature type="transmembrane region" description="Helical" evidence="6">
    <location>
        <begin position="71"/>
        <end position="95"/>
    </location>
</feature>
<name>A0A8X8XE67_SALSN</name>
<keyword evidence="5 6" id="KW-0472">Membrane</keyword>
<dbReference type="GO" id="GO:0009734">
    <property type="term" value="P:auxin-activated signaling pathway"/>
    <property type="evidence" value="ECO:0007669"/>
    <property type="project" value="InterPro"/>
</dbReference>
<evidence type="ECO:0000256" key="1">
    <source>
        <dbReference type="ARBA" id="ARBA00004141"/>
    </source>
</evidence>
<dbReference type="InterPro" id="IPR018499">
    <property type="entry name" value="Tetraspanin/Peripherin"/>
</dbReference>
<keyword evidence="8" id="KW-1185">Reference proteome</keyword>
<reference evidence="7" key="1">
    <citation type="submission" date="2018-01" db="EMBL/GenBank/DDBJ databases">
        <authorList>
            <person name="Mao J.F."/>
        </authorList>
    </citation>
    <scope>NUCLEOTIDE SEQUENCE</scope>
    <source>
        <strain evidence="7">Huo1</strain>
        <tissue evidence="7">Leaf</tissue>
    </source>
</reference>
<protein>
    <recommendedName>
        <fullName evidence="9">Tetraspanin-2</fullName>
    </recommendedName>
</protein>
<evidence type="ECO:0000313" key="7">
    <source>
        <dbReference type="EMBL" id="KAG6411262.1"/>
    </source>
</evidence>
<comment type="caution">
    <text evidence="7">The sequence shown here is derived from an EMBL/GenBank/DDBJ whole genome shotgun (WGS) entry which is preliminary data.</text>
</comment>
<feature type="transmembrane region" description="Helical" evidence="6">
    <location>
        <begin position="43"/>
        <end position="65"/>
    </location>
</feature>
<dbReference type="Proteomes" id="UP000298416">
    <property type="component" value="Unassembled WGS sequence"/>
</dbReference>
<comment type="similarity">
    <text evidence="2">Belongs to the tetraspanin (TM4SF) family.</text>
</comment>
<keyword evidence="3 6" id="KW-0812">Transmembrane</keyword>
<dbReference type="InterPro" id="IPR044991">
    <property type="entry name" value="TET_plant"/>
</dbReference>
<comment type="subcellular location">
    <subcellularLocation>
        <location evidence="1">Membrane</location>
        <topology evidence="1">Multi-pass membrane protein</topology>
    </subcellularLocation>
</comment>
<sequence>MAVSNSITAILNFVAMMCSFPIIAAGVWLASRADNECLLWLRWPLVFLGFAFLLVSAAGFVGAYWKKEGLLAVYLVAMFILIVVLLVVLVLAFVVTRPGGAYTAAGGARFKEYRLEGFSSWLRDHVTGAGSWGKIRACLAASQICPKLAHKFVSAPDFFAAHLSPIQSGCCKPPLMCGLQYSNPTTWLGESNMGGGSDCGLWSNDPSQLCYNCDSCKAGVLGNLRDEWRKANIILIITLVLLIWVYLIACSAYRNAQTEQLFRRYKQGWV</sequence>
<accession>A0A8X8XE67</accession>
<dbReference type="OrthoDB" id="664300at2759"/>
<evidence type="ECO:0000313" key="8">
    <source>
        <dbReference type="Proteomes" id="UP000298416"/>
    </source>
</evidence>
<dbReference type="PANTHER" id="PTHR32191">
    <property type="entry name" value="TETRASPANIN-8-RELATED"/>
    <property type="match status" value="1"/>
</dbReference>
<organism evidence="7">
    <name type="scientific">Salvia splendens</name>
    <name type="common">Scarlet sage</name>
    <dbReference type="NCBI Taxonomy" id="180675"/>
    <lineage>
        <taxon>Eukaryota</taxon>
        <taxon>Viridiplantae</taxon>
        <taxon>Streptophyta</taxon>
        <taxon>Embryophyta</taxon>
        <taxon>Tracheophyta</taxon>
        <taxon>Spermatophyta</taxon>
        <taxon>Magnoliopsida</taxon>
        <taxon>eudicotyledons</taxon>
        <taxon>Gunneridae</taxon>
        <taxon>Pentapetalae</taxon>
        <taxon>asterids</taxon>
        <taxon>lamiids</taxon>
        <taxon>Lamiales</taxon>
        <taxon>Lamiaceae</taxon>
        <taxon>Nepetoideae</taxon>
        <taxon>Mentheae</taxon>
        <taxon>Salviinae</taxon>
        <taxon>Salvia</taxon>
        <taxon>Salvia subgen. Calosphace</taxon>
        <taxon>core Calosphace</taxon>
    </lineage>
</organism>
<dbReference type="EMBL" id="PNBA02000010">
    <property type="protein sequence ID" value="KAG6411262.1"/>
    <property type="molecule type" value="Genomic_DNA"/>
</dbReference>
<evidence type="ECO:0000256" key="5">
    <source>
        <dbReference type="ARBA" id="ARBA00023136"/>
    </source>
</evidence>